<dbReference type="RefSeq" id="WP_206926903.1">
    <property type="nucleotide sequence ID" value="NZ_JAEKJW010000001.1"/>
</dbReference>
<dbReference type="Proteomes" id="UP000664405">
    <property type="component" value="Unassembled WGS sequence"/>
</dbReference>
<evidence type="ECO:0000313" key="4">
    <source>
        <dbReference type="Proteomes" id="UP000664405"/>
    </source>
</evidence>
<reference evidence="3" key="1">
    <citation type="submission" date="2020-12" db="EMBL/GenBank/DDBJ databases">
        <title>Oil enriched cultivation method for isolating marine PHA-producing bacteria.</title>
        <authorList>
            <person name="Zheng W."/>
            <person name="Yu S."/>
            <person name="Huang Y."/>
        </authorList>
    </citation>
    <scope>NUCLEOTIDE SEQUENCE</scope>
    <source>
        <strain evidence="3">SY-2-3</strain>
    </source>
</reference>
<dbReference type="SUPFAM" id="SSF55718">
    <property type="entry name" value="SCP-like"/>
    <property type="match status" value="1"/>
</dbReference>
<dbReference type="AlphaFoldDB" id="A0A8I1M6U4"/>
<accession>A0A8I1M6U4</accession>
<name>A0A8I1M6U4_9PROT</name>
<feature type="region of interest" description="Disordered" evidence="1">
    <location>
        <begin position="214"/>
        <end position="236"/>
    </location>
</feature>
<dbReference type="InterPro" id="IPR036527">
    <property type="entry name" value="SCP2_sterol-bd_dom_sf"/>
</dbReference>
<organism evidence="3 4">
    <name type="scientific">Thalassospira povalilytica</name>
    <dbReference type="NCBI Taxonomy" id="732237"/>
    <lineage>
        <taxon>Bacteria</taxon>
        <taxon>Pseudomonadati</taxon>
        <taxon>Pseudomonadota</taxon>
        <taxon>Alphaproteobacteria</taxon>
        <taxon>Rhodospirillales</taxon>
        <taxon>Thalassospiraceae</taxon>
        <taxon>Thalassospira</taxon>
    </lineage>
</organism>
<gene>
    <name evidence="3" type="ORF">JF547_06165</name>
</gene>
<dbReference type="EMBL" id="JAEKJW010000001">
    <property type="protein sequence ID" value="MBN8196049.1"/>
    <property type="molecule type" value="Genomic_DNA"/>
</dbReference>
<comment type="caution">
    <text evidence="3">The sequence shown here is derived from an EMBL/GenBank/DDBJ whole genome shotgun (WGS) entry which is preliminary data.</text>
</comment>
<evidence type="ECO:0000313" key="3">
    <source>
        <dbReference type="EMBL" id="MBN8196049.1"/>
    </source>
</evidence>
<dbReference type="InterPro" id="IPR003033">
    <property type="entry name" value="SCP2_sterol-bd_dom"/>
</dbReference>
<proteinExistence type="predicted"/>
<evidence type="ECO:0000259" key="2">
    <source>
        <dbReference type="Pfam" id="PF02036"/>
    </source>
</evidence>
<sequence>MTESYPSFTPFLLANPFIRNAPTFLVARICHQAMATMHHRYRPVFERIAEQEAFALLISPTDLDLQFYLKIDADHPELRPARHGEEETIAAQISGPLPALLELLQGSSDGDALFFSRTLRIEGRTELVVALRNALDGESIDLRSAVAESFGVMGPAAKVALGLAVKIYRQLQHDMNRTADALTSPTATRLLGLEKRTSAQAATMAEIEKTIQRRNRHTRVKPSGTAKDDFALPANP</sequence>
<feature type="domain" description="SCP2" evidence="2">
    <location>
        <begin position="61"/>
        <end position="136"/>
    </location>
</feature>
<evidence type="ECO:0000256" key="1">
    <source>
        <dbReference type="SAM" id="MobiDB-lite"/>
    </source>
</evidence>
<dbReference type="Pfam" id="PF02036">
    <property type="entry name" value="SCP2"/>
    <property type="match status" value="1"/>
</dbReference>
<protein>
    <submittedName>
        <fullName evidence="3">SCP2 sterol-binding domain-containing protein</fullName>
    </submittedName>
</protein>